<evidence type="ECO:0000313" key="2">
    <source>
        <dbReference type="EMBL" id="KKR88091.1"/>
    </source>
</evidence>
<organism evidence="2 3">
    <name type="scientific">Candidatus Curtissbacteria bacterium GW2011_GWA1_41_11</name>
    <dbReference type="NCBI Taxonomy" id="1618409"/>
    <lineage>
        <taxon>Bacteria</taxon>
        <taxon>Candidatus Curtissiibacteriota</taxon>
    </lineage>
</organism>
<dbReference type="GO" id="GO:0003677">
    <property type="term" value="F:DNA binding"/>
    <property type="evidence" value="ECO:0007669"/>
    <property type="project" value="InterPro"/>
</dbReference>
<dbReference type="InterPro" id="IPR036515">
    <property type="entry name" value="Transposase_17_sf"/>
</dbReference>
<proteinExistence type="predicted"/>
<dbReference type="PANTHER" id="PTHR34322">
    <property type="entry name" value="TRANSPOSASE, Y1_TNP DOMAIN-CONTAINING"/>
    <property type="match status" value="1"/>
</dbReference>
<dbReference type="SMART" id="SM01321">
    <property type="entry name" value="Y1_Tnp"/>
    <property type="match status" value="1"/>
</dbReference>
<gene>
    <name evidence="2" type="ORF">UU34_C0001G0088</name>
</gene>
<dbReference type="GO" id="GO:0004803">
    <property type="term" value="F:transposase activity"/>
    <property type="evidence" value="ECO:0007669"/>
    <property type="project" value="InterPro"/>
</dbReference>
<evidence type="ECO:0000313" key="3">
    <source>
        <dbReference type="Proteomes" id="UP000034854"/>
    </source>
</evidence>
<dbReference type="PANTHER" id="PTHR34322:SF2">
    <property type="entry name" value="TRANSPOSASE IS200-LIKE DOMAIN-CONTAINING PROTEIN"/>
    <property type="match status" value="1"/>
</dbReference>
<comment type="caution">
    <text evidence="2">The sequence shown here is derived from an EMBL/GenBank/DDBJ whole genome shotgun (WGS) entry which is preliminary data.</text>
</comment>
<dbReference type="AlphaFoldDB" id="A0A0G0UKQ8"/>
<sequence>MPYRKTHFINEHFYHALNRGIGKKLIFKSNGDYQRALQITDFYRFSKPPLKFSSFLRLSAKDKSAFFKNLHKNTPLIEIISYCFMPNHTHFLLRQTLNNGISKFMANWQNSYARYFNTKYSQKGYLFESSFKAKPIESEDLLWHVSRYIHLNPSTASLVSINNLKSYPWSSFPEYLELGKSGFTETKQILDHFKGRKAYQDFVYNQAAYQKKLKKIRNLILE</sequence>
<protein>
    <recommendedName>
        <fullName evidence="1">Transposase IS200-like domain-containing protein</fullName>
    </recommendedName>
</protein>
<name>A0A0G0UKQ8_9BACT</name>
<dbReference type="EMBL" id="LCAG01000001">
    <property type="protein sequence ID" value="KKR88091.1"/>
    <property type="molecule type" value="Genomic_DNA"/>
</dbReference>
<accession>A0A0G0UKQ8</accession>
<dbReference type="GO" id="GO:0006313">
    <property type="term" value="P:DNA transposition"/>
    <property type="evidence" value="ECO:0007669"/>
    <property type="project" value="InterPro"/>
</dbReference>
<dbReference type="InterPro" id="IPR002686">
    <property type="entry name" value="Transposase_17"/>
</dbReference>
<reference evidence="2 3" key="1">
    <citation type="journal article" date="2015" name="Nature">
        <title>rRNA introns, odd ribosomes, and small enigmatic genomes across a large radiation of phyla.</title>
        <authorList>
            <person name="Brown C.T."/>
            <person name="Hug L.A."/>
            <person name="Thomas B.C."/>
            <person name="Sharon I."/>
            <person name="Castelle C.J."/>
            <person name="Singh A."/>
            <person name="Wilkins M.J."/>
            <person name="Williams K.H."/>
            <person name="Banfield J.F."/>
        </authorList>
    </citation>
    <scope>NUCLEOTIDE SEQUENCE [LARGE SCALE GENOMIC DNA]</scope>
</reference>
<evidence type="ECO:0000259" key="1">
    <source>
        <dbReference type="SMART" id="SM01321"/>
    </source>
</evidence>
<feature type="domain" description="Transposase IS200-like" evidence="1">
    <location>
        <begin position="9"/>
        <end position="152"/>
    </location>
</feature>
<dbReference type="Proteomes" id="UP000034854">
    <property type="component" value="Unassembled WGS sequence"/>
</dbReference>
<dbReference type="Gene3D" id="3.30.70.1290">
    <property type="entry name" value="Transposase IS200-like"/>
    <property type="match status" value="1"/>
</dbReference>
<dbReference type="SUPFAM" id="SSF143422">
    <property type="entry name" value="Transposase IS200-like"/>
    <property type="match status" value="1"/>
</dbReference>
<dbReference type="Pfam" id="PF01797">
    <property type="entry name" value="Y1_Tnp"/>
    <property type="match status" value="1"/>
</dbReference>